<feature type="transmembrane region" description="Helical" evidence="5">
    <location>
        <begin position="56"/>
        <end position="77"/>
    </location>
</feature>
<keyword evidence="2 5" id="KW-0812">Transmembrane</keyword>
<keyword evidence="8" id="KW-1185">Reference proteome</keyword>
<feature type="transmembrane region" description="Helical" evidence="5">
    <location>
        <begin position="173"/>
        <end position="196"/>
    </location>
</feature>
<evidence type="ECO:0000256" key="1">
    <source>
        <dbReference type="ARBA" id="ARBA00004141"/>
    </source>
</evidence>
<evidence type="ECO:0000259" key="6">
    <source>
        <dbReference type="PROSITE" id="PS50850"/>
    </source>
</evidence>
<dbReference type="PANTHER" id="PTHR42718">
    <property type="entry name" value="MAJOR FACILITATOR SUPERFAMILY MULTIDRUG TRANSPORTER MFSC"/>
    <property type="match status" value="1"/>
</dbReference>
<sequence>MGTRLPGVRTEDGFGPWLAFTGCLIAVFMQMIDVTIVNTALPNLTADLAASPSQQLLVVSGYSLAFACTLLTAARIGAILGRRVVFLVSVVAFTAVSVWCGISTSATELVIARIFQGAAGAGMAAQTIAILIASFPPSRHQLVFALYGATAGFAGMLGPIVGGALVTADIAGLGWHSVFLMNLPIGILAFALGFRYLRLGKPPERDRLDLGGVALSTVSLFALLAALADIQQNGWRPGPFGVIAGALALGAVFIGYERRLTRRGGSPLVRLDLFANRGFAIGAALVASFFGLFTAFVFTVSITLQDELHFTPLRTGVAMTPFALGAGAGALASPFLVKRWGVKVLALGIALYGGLVAVGAVYLKLTNGQVNLALALGPVFLAGLGVGLFGVQLQPLMLAGLRERQMAEASGQLPTIEQIGNAVGLALLSVMFFRAHTLGGSVVMLLAIAIGAIAMALPTLALPDPAKKLT</sequence>
<feature type="transmembrane region" description="Helical" evidence="5">
    <location>
        <begin position="240"/>
        <end position="257"/>
    </location>
</feature>
<organism evidence="7 8">
    <name type="scientific">Nocardia iowensis</name>
    <dbReference type="NCBI Taxonomy" id="204891"/>
    <lineage>
        <taxon>Bacteria</taxon>
        <taxon>Bacillati</taxon>
        <taxon>Actinomycetota</taxon>
        <taxon>Actinomycetes</taxon>
        <taxon>Mycobacteriales</taxon>
        <taxon>Nocardiaceae</taxon>
        <taxon>Nocardia</taxon>
    </lineage>
</organism>
<reference evidence="7 8" key="1">
    <citation type="submission" date="2021-07" db="EMBL/GenBank/DDBJ databases">
        <title>Whole Genome Sequence of Nocardia Iowensis.</title>
        <authorList>
            <person name="Lamm A."/>
            <person name="Collins-Fairclough A.M."/>
            <person name="Bunk B."/>
            <person name="Sproer C."/>
        </authorList>
    </citation>
    <scope>NUCLEOTIDE SEQUENCE [LARGE SCALE GENOMIC DNA]</scope>
    <source>
        <strain evidence="7 8">NRRL 5646</strain>
    </source>
</reference>
<feature type="transmembrane region" description="Helical" evidence="5">
    <location>
        <begin position="144"/>
        <end position="167"/>
    </location>
</feature>
<dbReference type="CDD" id="cd17321">
    <property type="entry name" value="MFS_MMR_MDR_like"/>
    <property type="match status" value="1"/>
</dbReference>
<comment type="subcellular location">
    <subcellularLocation>
        <location evidence="1">Membrane</location>
        <topology evidence="1">Multi-pass membrane protein</topology>
    </subcellularLocation>
</comment>
<keyword evidence="4 5" id="KW-0472">Membrane</keyword>
<feature type="transmembrane region" description="Helical" evidence="5">
    <location>
        <begin position="110"/>
        <end position="132"/>
    </location>
</feature>
<dbReference type="EMBL" id="CP078145">
    <property type="protein sequence ID" value="QXN95568.1"/>
    <property type="molecule type" value="Genomic_DNA"/>
</dbReference>
<evidence type="ECO:0000256" key="3">
    <source>
        <dbReference type="ARBA" id="ARBA00022989"/>
    </source>
</evidence>
<evidence type="ECO:0000256" key="5">
    <source>
        <dbReference type="SAM" id="Phobius"/>
    </source>
</evidence>
<dbReference type="PANTHER" id="PTHR42718:SF39">
    <property type="entry name" value="ACTINORHODIN TRANSPORTER-RELATED"/>
    <property type="match status" value="1"/>
</dbReference>
<feature type="transmembrane region" description="Helical" evidence="5">
    <location>
        <begin position="278"/>
        <end position="304"/>
    </location>
</feature>
<protein>
    <submittedName>
        <fullName evidence="7">MFS transporter</fullName>
    </submittedName>
</protein>
<feature type="transmembrane region" description="Helical" evidence="5">
    <location>
        <begin position="344"/>
        <end position="363"/>
    </location>
</feature>
<evidence type="ECO:0000256" key="4">
    <source>
        <dbReference type="ARBA" id="ARBA00023136"/>
    </source>
</evidence>
<dbReference type="Proteomes" id="UP000694257">
    <property type="component" value="Chromosome"/>
</dbReference>
<feature type="transmembrane region" description="Helical" evidence="5">
    <location>
        <begin position="84"/>
        <end position="104"/>
    </location>
</feature>
<keyword evidence="3 5" id="KW-1133">Transmembrane helix</keyword>
<dbReference type="Pfam" id="PF07690">
    <property type="entry name" value="MFS_1"/>
    <property type="match status" value="1"/>
</dbReference>
<feature type="transmembrane region" description="Helical" evidence="5">
    <location>
        <begin position="316"/>
        <end position="337"/>
    </location>
</feature>
<feature type="transmembrane region" description="Helical" evidence="5">
    <location>
        <begin position="442"/>
        <end position="462"/>
    </location>
</feature>
<accession>A0ABX8S0Y5</accession>
<evidence type="ECO:0000313" key="8">
    <source>
        <dbReference type="Proteomes" id="UP000694257"/>
    </source>
</evidence>
<feature type="transmembrane region" description="Helical" evidence="5">
    <location>
        <begin position="208"/>
        <end position="228"/>
    </location>
</feature>
<name>A0ABX8S0Y5_NOCIO</name>
<dbReference type="InterPro" id="IPR020846">
    <property type="entry name" value="MFS_dom"/>
</dbReference>
<gene>
    <name evidence="7" type="ORF">KV110_15370</name>
</gene>
<dbReference type="InterPro" id="IPR011701">
    <property type="entry name" value="MFS"/>
</dbReference>
<dbReference type="PROSITE" id="PS51257">
    <property type="entry name" value="PROKAR_LIPOPROTEIN"/>
    <property type="match status" value="1"/>
</dbReference>
<feature type="transmembrane region" description="Helical" evidence="5">
    <location>
        <begin position="14"/>
        <end position="36"/>
    </location>
</feature>
<evidence type="ECO:0000256" key="2">
    <source>
        <dbReference type="ARBA" id="ARBA00022692"/>
    </source>
</evidence>
<proteinExistence type="predicted"/>
<feature type="transmembrane region" description="Helical" evidence="5">
    <location>
        <begin position="375"/>
        <end position="398"/>
    </location>
</feature>
<evidence type="ECO:0000313" key="7">
    <source>
        <dbReference type="EMBL" id="QXN95568.1"/>
    </source>
</evidence>
<feature type="domain" description="Major facilitator superfamily (MFS) profile" evidence="6">
    <location>
        <begin position="19"/>
        <end position="466"/>
    </location>
</feature>
<dbReference type="PROSITE" id="PS50850">
    <property type="entry name" value="MFS"/>
    <property type="match status" value="1"/>
</dbReference>